<dbReference type="Proteomes" id="UP001501570">
    <property type="component" value="Unassembled WGS sequence"/>
</dbReference>
<reference evidence="2" key="1">
    <citation type="journal article" date="2019" name="Int. J. Syst. Evol. Microbiol.">
        <title>The Global Catalogue of Microorganisms (GCM) 10K type strain sequencing project: providing services to taxonomists for standard genome sequencing and annotation.</title>
        <authorList>
            <consortium name="The Broad Institute Genomics Platform"/>
            <consortium name="The Broad Institute Genome Sequencing Center for Infectious Disease"/>
            <person name="Wu L."/>
            <person name="Ma J."/>
        </authorList>
    </citation>
    <scope>NUCLEOTIDE SEQUENCE [LARGE SCALE GENOMIC DNA]</scope>
    <source>
        <strain evidence="2">JCM 18304</strain>
    </source>
</reference>
<gene>
    <name evidence="1" type="ORF">GCM10023322_61770</name>
</gene>
<dbReference type="EMBL" id="BAABJQ010000023">
    <property type="protein sequence ID" value="GAA5195314.1"/>
    <property type="molecule type" value="Genomic_DNA"/>
</dbReference>
<name>A0ABP9SI24_9ACTN</name>
<keyword evidence="2" id="KW-1185">Reference proteome</keyword>
<dbReference type="RefSeq" id="WP_345635566.1">
    <property type="nucleotide sequence ID" value="NZ_BAABJQ010000023.1"/>
</dbReference>
<organism evidence="1 2">
    <name type="scientific">Rugosimonospora acidiphila</name>
    <dbReference type="NCBI Taxonomy" id="556531"/>
    <lineage>
        <taxon>Bacteria</taxon>
        <taxon>Bacillati</taxon>
        <taxon>Actinomycetota</taxon>
        <taxon>Actinomycetes</taxon>
        <taxon>Micromonosporales</taxon>
        <taxon>Micromonosporaceae</taxon>
        <taxon>Rugosimonospora</taxon>
    </lineage>
</organism>
<protein>
    <submittedName>
        <fullName evidence="1">SCO2524 family protein</fullName>
    </submittedName>
</protein>
<dbReference type="NCBIfam" id="NF040567">
    <property type="entry name" value="SCO2524_fam"/>
    <property type="match status" value="1"/>
</dbReference>
<sequence>MKVQPRQQIVEIWRSTVRSSIADGQWTWLGRDGSNSISDAEHLLCIMSPAAGIPTFRIDDPDQMADDVVDALSALGDNVEIPRRLVRILTEYLVRYSAEDGTPIFSGGSYFRSSDQSVEMSESQRSLDVVDSFAISVTLTLATIGFTRVFRNVVKRADLHHEIDELERLSSKRLTAAMIGMLRSFAVNVFETESTFGRALVETVNQSGQPSRVIVDGLRNELREVHAGLRDEVTIGSGAGTGGRLENPNLLFECGWSWGIVKEAPKVVGFDNLGPQRAGVAENAPYLYFTVVALEAIEALFAERTRLLGLLDEDQLRLAQSLQLRWDLTQKYWSTIARFGNERWPLEDLPWRTTDGVESDYFSLLVTSISVQDLVTRRAPDEALSRVGRVLAELAGRNRINRRSFPNDPVVSTHHPGFDIALGGSEEDDLPKLRWVFTDFSPVLLRRTIRIAGLLRDPGLRQQLLGLADEVWAHLEHRRLGDGRGRDLWDQPANEYPQLPRLESTPSWSYTKRVVDCLVTAAQVVGDPPVRGQRLTEYTDDLLAEAEHLFDQELLGGSSEAGPAIRSEISALRQKLERARRIQRDRPGSAGVLVSEVLSALDSLAAAREDVSGAS</sequence>
<proteinExistence type="predicted"/>
<accession>A0ABP9SI24</accession>
<comment type="caution">
    <text evidence="1">The sequence shown here is derived from an EMBL/GenBank/DDBJ whole genome shotgun (WGS) entry which is preliminary data.</text>
</comment>
<evidence type="ECO:0000313" key="1">
    <source>
        <dbReference type="EMBL" id="GAA5195314.1"/>
    </source>
</evidence>
<dbReference type="InterPro" id="IPR049777">
    <property type="entry name" value="SCO2524-like"/>
</dbReference>
<evidence type="ECO:0000313" key="2">
    <source>
        <dbReference type="Proteomes" id="UP001501570"/>
    </source>
</evidence>